<feature type="transmembrane region" description="Helical" evidence="6">
    <location>
        <begin position="256"/>
        <end position="279"/>
    </location>
</feature>
<feature type="transmembrane region" description="Helical" evidence="6">
    <location>
        <begin position="6"/>
        <end position="25"/>
    </location>
</feature>
<feature type="transmembrane region" description="Helical" evidence="6">
    <location>
        <begin position="345"/>
        <end position="364"/>
    </location>
</feature>
<evidence type="ECO:0000313" key="7">
    <source>
        <dbReference type="EMBL" id="TXJ30443.1"/>
    </source>
</evidence>
<comment type="caution">
    <text evidence="7">The sequence shown here is derived from an EMBL/GenBank/DDBJ whole genome shotgun (WGS) entry which is preliminary data.</text>
</comment>
<evidence type="ECO:0000256" key="6">
    <source>
        <dbReference type="SAM" id="Phobius"/>
    </source>
</evidence>
<feature type="transmembrane region" description="Helical" evidence="6">
    <location>
        <begin position="399"/>
        <end position="418"/>
    </location>
</feature>
<dbReference type="RefSeq" id="WP_147737304.1">
    <property type="nucleotide sequence ID" value="NZ_SAXX01000023.1"/>
</dbReference>
<feature type="transmembrane region" description="Helical" evidence="6">
    <location>
        <begin position="115"/>
        <end position="132"/>
    </location>
</feature>
<proteinExistence type="inferred from homology"/>
<dbReference type="AlphaFoldDB" id="A0A5C8DZ29"/>
<keyword evidence="4 6" id="KW-1133">Transmembrane helix</keyword>
<keyword evidence="5 6" id="KW-0472">Membrane</keyword>
<feature type="transmembrane region" description="Helical" evidence="6">
    <location>
        <begin position="73"/>
        <end position="95"/>
    </location>
</feature>
<keyword evidence="3 6" id="KW-0812">Transmembrane</keyword>
<dbReference type="Gene3D" id="1.20.1730.10">
    <property type="entry name" value="Sodium/glucose cotransporter"/>
    <property type="match status" value="1"/>
</dbReference>
<dbReference type="GO" id="GO:0016020">
    <property type="term" value="C:membrane"/>
    <property type="evidence" value="ECO:0007669"/>
    <property type="project" value="UniProtKB-SubCell"/>
</dbReference>
<dbReference type="EMBL" id="SAXX01000023">
    <property type="protein sequence ID" value="TXJ30443.1"/>
    <property type="molecule type" value="Genomic_DNA"/>
</dbReference>
<dbReference type="PROSITE" id="PS50283">
    <property type="entry name" value="NA_SOLUT_SYMP_3"/>
    <property type="match status" value="1"/>
</dbReference>
<feature type="transmembrane region" description="Helical" evidence="6">
    <location>
        <begin position="46"/>
        <end position="67"/>
    </location>
</feature>
<evidence type="ECO:0000256" key="3">
    <source>
        <dbReference type="ARBA" id="ARBA00022692"/>
    </source>
</evidence>
<evidence type="ECO:0000256" key="5">
    <source>
        <dbReference type="ARBA" id="ARBA00023136"/>
    </source>
</evidence>
<sequence>MENLTAIFFWGFLALYGITMTILSPKALTLGSFFKGEDKDGKKPSSFILTSSIFISWIFAKSVTNAANLGADYGIVGGIAYATYWLCIPLAGFVIYRLRRKFKANGLVNFLSDNYGKTAALAFSAAILIRLFNEVWSNSSVIGGYYGASGSGNFIIASSVFTIITLIYSMKGGLLSSLVTDAIQTVMFIAILLFIVIWIIPKHSINDYVFSGNWTLNGGVDLLLVTILQIFSYPFHDPVLTDRGFICEEKEMLRAFIVSGILGFLTILIFSFIGIHASLENITLTGNVPADVGRNMSMVAFFLMAILMMFAGGSTLDSTFASLSKLIAKDLPNLKGIDLGNKSKIIGMSVMALFAIVGNLPMVFGTNILAATTISGTMVMGLAPIFLLHGFIKPTKMGFHLSFWIGIFLGIAYTMGIIPKAFEIGDGKSALLLGVNLYGLVLCFLAYIIPGLIKK</sequence>
<evidence type="ECO:0000256" key="1">
    <source>
        <dbReference type="ARBA" id="ARBA00004141"/>
    </source>
</evidence>
<feature type="transmembrane region" description="Helical" evidence="6">
    <location>
        <begin position="299"/>
        <end position="324"/>
    </location>
</feature>
<protein>
    <submittedName>
        <fullName evidence="7">Sodium:solute symporter</fullName>
    </submittedName>
</protein>
<reference evidence="7 8" key="1">
    <citation type="journal article" date="1992" name="Lakartidningen">
        <title>[Penicillin V and not amoxicillin is the first choice preparation in acute otitis].</title>
        <authorList>
            <person name="Kamme C."/>
            <person name="Lundgren K."/>
            <person name="Prellner K."/>
        </authorList>
    </citation>
    <scope>NUCLEOTIDE SEQUENCE [LARGE SCALE GENOMIC DNA]</scope>
    <source>
        <strain evidence="7 8">PC5538III-lc</strain>
    </source>
</reference>
<dbReference type="InterPro" id="IPR001734">
    <property type="entry name" value="Na/solute_symporter"/>
</dbReference>
<evidence type="ECO:0000256" key="2">
    <source>
        <dbReference type="ARBA" id="ARBA00006434"/>
    </source>
</evidence>
<evidence type="ECO:0000256" key="4">
    <source>
        <dbReference type="ARBA" id="ARBA00022989"/>
    </source>
</evidence>
<feature type="transmembrane region" description="Helical" evidence="6">
    <location>
        <begin position="213"/>
        <end position="235"/>
    </location>
</feature>
<organism evidence="7 8">
    <name type="scientific">Brachyspira aalborgi</name>
    <dbReference type="NCBI Taxonomy" id="29522"/>
    <lineage>
        <taxon>Bacteria</taxon>
        <taxon>Pseudomonadati</taxon>
        <taxon>Spirochaetota</taxon>
        <taxon>Spirochaetia</taxon>
        <taxon>Brachyspirales</taxon>
        <taxon>Brachyspiraceae</taxon>
        <taxon>Brachyspira</taxon>
    </lineage>
</organism>
<feature type="transmembrane region" description="Helical" evidence="6">
    <location>
        <begin position="152"/>
        <end position="170"/>
    </location>
</feature>
<feature type="transmembrane region" description="Helical" evidence="6">
    <location>
        <begin position="430"/>
        <end position="453"/>
    </location>
</feature>
<feature type="transmembrane region" description="Helical" evidence="6">
    <location>
        <begin position="370"/>
        <end position="392"/>
    </location>
</feature>
<accession>A0A5C8DZ29</accession>
<name>A0A5C8DZ29_9SPIR</name>
<comment type="subcellular location">
    <subcellularLocation>
        <location evidence="1">Membrane</location>
        <topology evidence="1">Multi-pass membrane protein</topology>
    </subcellularLocation>
</comment>
<dbReference type="InterPro" id="IPR038377">
    <property type="entry name" value="Na/Glc_symporter_sf"/>
</dbReference>
<gene>
    <name evidence="7" type="ORF">EPJ69_10270</name>
</gene>
<dbReference type="GO" id="GO:0022857">
    <property type="term" value="F:transmembrane transporter activity"/>
    <property type="evidence" value="ECO:0007669"/>
    <property type="project" value="InterPro"/>
</dbReference>
<evidence type="ECO:0000313" key="8">
    <source>
        <dbReference type="Proteomes" id="UP000324707"/>
    </source>
</evidence>
<dbReference type="Proteomes" id="UP000324707">
    <property type="component" value="Unassembled WGS sequence"/>
</dbReference>
<feature type="transmembrane region" description="Helical" evidence="6">
    <location>
        <begin position="182"/>
        <end position="201"/>
    </location>
</feature>
<comment type="similarity">
    <text evidence="2">Belongs to the sodium:solute symporter (SSF) (TC 2.A.21) family.</text>
</comment>